<evidence type="ECO:0000313" key="1">
    <source>
        <dbReference type="EMBL" id="KAF9487229.1"/>
    </source>
</evidence>
<feature type="non-terminal residue" evidence="1">
    <location>
        <position position="79"/>
    </location>
</feature>
<evidence type="ECO:0000313" key="2">
    <source>
        <dbReference type="Proteomes" id="UP000807025"/>
    </source>
</evidence>
<dbReference type="Proteomes" id="UP000807025">
    <property type="component" value="Unassembled WGS sequence"/>
</dbReference>
<reference evidence="1" key="1">
    <citation type="submission" date="2020-11" db="EMBL/GenBank/DDBJ databases">
        <authorList>
            <consortium name="DOE Joint Genome Institute"/>
            <person name="Ahrendt S."/>
            <person name="Riley R."/>
            <person name="Andreopoulos W."/>
            <person name="Labutti K."/>
            <person name="Pangilinan J."/>
            <person name="Ruiz-Duenas F.J."/>
            <person name="Barrasa J.M."/>
            <person name="Sanchez-Garcia M."/>
            <person name="Camarero S."/>
            <person name="Miyauchi S."/>
            <person name="Serrano A."/>
            <person name="Linde D."/>
            <person name="Babiker R."/>
            <person name="Drula E."/>
            <person name="Ayuso-Fernandez I."/>
            <person name="Pacheco R."/>
            <person name="Padilla G."/>
            <person name="Ferreira P."/>
            <person name="Barriuso J."/>
            <person name="Kellner H."/>
            <person name="Castanera R."/>
            <person name="Alfaro M."/>
            <person name="Ramirez L."/>
            <person name="Pisabarro A.G."/>
            <person name="Kuo A."/>
            <person name="Tritt A."/>
            <person name="Lipzen A."/>
            <person name="He G."/>
            <person name="Yan M."/>
            <person name="Ng V."/>
            <person name="Cullen D."/>
            <person name="Martin F."/>
            <person name="Rosso M.-N."/>
            <person name="Henrissat B."/>
            <person name="Hibbett D."/>
            <person name="Martinez A.T."/>
            <person name="Grigoriev I.V."/>
        </authorList>
    </citation>
    <scope>NUCLEOTIDE SEQUENCE</scope>
    <source>
        <strain evidence="1">ATCC 90797</strain>
    </source>
</reference>
<organism evidence="1 2">
    <name type="scientific">Pleurotus eryngii</name>
    <name type="common">Boletus of the steppes</name>
    <dbReference type="NCBI Taxonomy" id="5323"/>
    <lineage>
        <taxon>Eukaryota</taxon>
        <taxon>Fungi</taxon>
        <taxon>Dikarya</taxon>
        <taxon>Basidiomycota</taxon>
        <taxon>Agaricomycotina</taxon>
        <taxon>Agaricomycetes</taxon>
        <taxon>Agaricomycetidae</taxon>
        <taxon>Agaricales</taxon>
        <taxon>Pleurotineae</taxon>
        <taxon>Pleurotaceae</taxon>
        <taxon>Pleurotus</taxon>
    </lineage>
</organism>
<dbReference type="EMBL" id="MU154801">
    <property type="protein sequence ID" value="KAF9487229.1"/>
    <property type="molecule type" value="Genomic_DNA"/>
</dbReference>
<keyword evidence="2" id="KW-1185">Reference proteome</keyword>
<comment type="caution">
    <text evidence="1">The sequence shown here is derived from an EMBL/GenBank/DDBJ whole genome shotgun (WGS) entry which is preliminary data.</text>
</comment>
<protein>
    <submittedName>
        <fullName evidence="1">Uncharacterized protein</fullName>
    </submittedName>
</protein>
<proteinExistence type="predicted"/>
<gene>
    <name evidence="1" type="ORF">BDN71DRAFT_1352054</name>
</gene>
<name>A0A9P5ZIZ4_PLEER</name>
<dbReference type="AlphaFoldDB" id="A0A9P5ZIZ4"/>
<dbReference type="OrthoDB" id="3257768at2759"/>
<sequence length="79" mass="9059">MGPGSRTDTIDDHAAVWNWRKIVGLGMSLHARFQKAVSMSARHTALHDEYSAEFTEENIAAWKQMIIDWESDRTKPNPF</sequence>
<accession>A0A9P5ZIZ4</accession>